<dbReference type="PANTHER" id="PTHR10799">
    <property type="entry name" value="SNF2/RAD54 HELICASE FAMILY"/>
    <property type="match status" value="1"/>
</dbReference>
<keyword evidence="4" id="KW-0547">Nucleotide-binding</keyword>
<dbReference type="Gene3D" id="1.10.150.20">
    <property type="entry name" value="5' to 3' exonuclease, C-terminal subdomain"/>
    <property type="match status" value="1"/>
</dbReference>
<evidence type="ECO:0000259" key="3">
    <source>
        <dbReference type="PROSITE" id="PS51194"/>
    </source>
</evidence>
<dbReference type="PROSITE" id="PS51194">
    <property type="entry name" value="HELICASE_CTER"/>
    <property type="match status" value="1"/>
</dbReference>
<dbReference type="GO" id="GO:0005524">
    <property type="term" value="F:ATP binding"/>
    <property type="evidence" value="ECO:0007669"/>
    <property type="project" value="InterPro"/>
</dbReference>
<dbReference type="GO" id="GO:0004386">
    <property type="term" value="F:helicase activity"/>
    <property type="evidence" value="ECO:0007669"/>
    <property type="project" value="UniProtKB-KW"/>
</dbReference>
<reference evidence="4" key="1">
    <citation type="submission" date="2019-08" db="EMBL/GenBank/DDBJ databases">
        <title>Complete genome sequence of a mangrove-derived Streptomyces xiamenensis.</title>
        <authorList>
            <person name="Xu J."/>
        </authorList>
    </citation>
    <scope>NUCLEOTIDE SEQUENCE</scope>
    <source>
        <strain evidence="4">318</strain>
    </source>
</reference>
<dbReference type="InterPro" id="IPR049730">
    <property type="entry name" value="SNF2/RAD54-like_C"/>
</dbReference>
<keyword evidence="1" id="KW-0378">Hydrolase</keyword>
<dbReference type="InterPro" id="IPR000330">
    <property type="entry name" value="SNF2_N"/>
</dbReference>
<dbReference type="Pfam" id="PF00271">
    <property type="entry name" value="Helicase_C"/>
    <property type="match status" value="1"/>
</dbReference>
<accession>A0A0F7FTN5</accession>
<dbReference type="InterPro" id="IPR038718">
    <property type="entry name" value="SNF2-like_sf"/>
</dbReference>
<dbReference type="Proteomes" id="UP000034034">
    <property type="component" value="Chromosome"/>
</dbReference>
<dbReference type="SMART" id="SM00487">
    <property type="entry name" value="DEXDc"/>
    <property type="match status" value="1"/>
</dbReference>
<dbReference type="InterPro" id="IPR014001">
    <property type="entry name" value="Helicase_ATP-bd"/>
</dbReference>
<dbReference type="PROSITE" id="PS51192">
    <property type="entry name" value="HELICASE_ATP_BIND_1"/>
    <property type="match status" value="1"/>
</dbReference>
<dbReference type="Gene3D" id="3.40.50.10810">
    <property type="entry name" value="Tandem AAA-ATPase domain"/>
    <property type="match status" value="1"/>
</dbReference>
<dbReference type="PATRIC" id="fig|408015.6.peg.2415"/>
<evidence type="ECO:0000259" key="2">
    <source>
        <dbReference type="PROSITE" id="PS51192"/>
    </source>
</evidence>
<dbReference type="STRING" id="408015.SXIM_23800"/>
<name>A0A0F7FTN5_9ACTN</name>
<proteinExistence type="predicted"/>
<dbReference type="SUPFAM" id="SSF52540">
    <property type="entry name" value="P-loop containing nucleoside triphosphate hydrolases"/>
    <property type="match status" value="2"/>
</dbReference>
<feature type="domain" description="Helicase ATP-binding" evidence="2">
    <location>
        <begin position="288"/>
        <end position="445"/>
    </location>
</feature>
<evidence type="ECO:0000313" key="4">
    <source>
        <dbReference type="EMBL" id="AKG43764.1"/>
    </source>
</evidence>
<dbReference type="KEGG" id="sxi:SXIM_23800"/>
<protein>
    <submittedName>
        <fullName evidence="4">Helicase snf2</fullName>
    </submittedName>
</protein>
<dbReference type="Gene3D" id="3.40.50.300">
    <property type="entry name" value="P-loop containing nucleotide triphosphate hydrolases"/>
    <property type="match status" value="1"/>
</dbReference>
<dbReference type="CDD" id="cd17919">
    <property type="entry name" value="DEXHc_Snf"/>
    <property type="match status" value="1"/>
</dbReference>
<dbReference type="Pfam" id="PF00176">
    <property type="entry name" value="SNF2-rel_dom"/>
    <property type="match status" value="1"/>
</dbReference>
<gene>
    <name evidence="4" type="ORF">SXIM_23800</name>
</gene>
<evidence type="ECO:0000256" key="1">
    <source>
        <dbReference type="ARBA" id="ARBA00022801"/>
    </source>
</evidence>
<dbReference type="AlphaFoldDB" id="A0A0F7FTN5"/>
<dbReference type="HOGENOM" id="CLU_000315_17_4_11"/>
<dbReference type="EMBL" id="CP009922">
    <property type="protein sequence ID" value="AKG43764.1"/>
    <property type="molecule type" value="Genomic_DNA"/>
</dbReference>
<organism evidence="4 5">
    <name type="scientific">Streptomyces xiamenensis</name>
    <dbReference type="NCBI Taxonomy" id="408015"/>
    <lineage>
        <taxon>Bacteria</taxon>
        <taxon>Bacillati</taxon>
        <taxon>Actinomycetota</taxon>
        <taxon>Actinomycetes</taxon>
        <taxon>Kitasatosporales</taxon>
        <taxon>Streptomycetaceae</taxon>
        <taxon>Streptomyces</taxon>
    </lineage>
</organism>
<keyword evidence="4" id="KW-0067">ATP-binding</keyword>
<sequence length="712" mass="76764">MVSVEPIEPEALGELARGVVADHAAAVGRVREAVRPLREDVVAERLGTMAVERLREVTEGRLRVAALEEGGYRTVGSVWAATVGELQLVPGVGRQTAGQALAAARRIGRAVERTVSVWLDVEEPSPATTAVVIALHRLLAAGPGLRRTVEAARGVEERLAELLPAARPARGRLRMLLAGREGRARARAAVAAIEELTADAERRGLTGAFRQAAVDLLRDPATDVEAWVDFELRSADYYSLLAELDGQPPDSDAAQGFVPAEIGDRVRAFELDDSQLRVSLRGYQSFGARFLLAQRRVLLGDEMGLGKTVQAVAALAHLAARGESHFLVVCPASVLINWTREIRARSTLRAVPVHGPERAAEFARWEADGGVAVTTFDALRGTESVVPTAMLVVDEAHYVKNPDALRSRAVGRWAARAGRVAYLTGTPMENRVAEFRSLVRQLQPEVLPRVAGRELVAGSRAFRQAVAPVYLRRNQEDVLAELPALVRVDEWEEFGPQDGAAYREAVESGNFMAMRRAAYASPESMKVRRIRELVAEAADAGTKVVVFSYFRAVLETVGAALGTDRVTGVISGTTSVAGRQQLVDAFTAVRGHAVLLSQIQAGGVGLNLQAASVVILCEPQIKPTMEHQAVARAHRMGQVRSVRVHRLLVADSVDQRMLEVLAGKSALFDAYARRSEVAAATPDAVDVSQGELARRIVEEERLRLSAGALPSG</sequence>
<keyword evidence="5" id="KW-1185">Reference proteome</keyword>
<feature type="domain" description="Helicase C-terminal" evidence="3">
    <location>
        <begin position="529"/>
        <end position="678"/>
    </location>
</feature>
<dbReference type="CDD" id="cd18793">
    <property type="entry name" value="SF2_C_SNF"/>
    <property type="match status" value="1"/>
</dbReference>
<dbReference type="SMART" id="SM00490">
    <property type="entry name" value="HELICc"/>
    <property type="match status" value="1"/>
</dbReference>
<dbReference type="InterPro" id="IPR027417">
    <property type="entry name" value="P-loop_NTPase"/>
</dbReference>
<keyword evidence="4" id="KW-0347">Helicase</keyword>
<dbReference type="InterPro" id="IPR001650">
    <property type="entry name" value="Helicase_C-like"/>
</dbReference>
<dbReference type="GO" id="GO:0016787">
    <property type="term" value="F:hydrolase activity"/>
    <property type="evidence" value="ECO:0007669"/>
    <property type="project" value="UniProtKB-KW"/>
</dbReference>
<evidence type="ECO:0000313" key="5">
    <source>
        <dbReference type="Proteomes" id="UP000034034"/>
    </source>
</evidence>